<feature type="transmembrane region" description="Helical" evidence="1">
    <location>
        <begin position="120"/>
        <end position="140"/>
    </location>
</feature>
<dbReference type="AlphaFoldDB" id="A0A418YAI3"/>
<reference evidence="2 3" key="1">
    <citation type="submission" date="2018-09" db="EMBL/GenBank/DDBJ databases">
        <authorList>
            <person name="Wang F."/>
        </authorList>
    </citation>
    <scope>NUCLEOTIDE SEQUENCE [LARGE SCALE GENOMIC DNA]</scope>
    <source>
        <strain evidence="2 3">PLHSC7-2</strain>
    </source>
</reference>
<comment type="caution">
    <text evidence="2">The sequence shown here is derived from an EMBL/GenBank/DDBJ whole genome shotgun (WGS) entry which is preliminary data.</text>
</comment>
<accession>A0A418YAI3</accession>
<name>A0A418YAI3_9GAMM</name>
<dbReference type="Pfam" id="PF08570">
    <property type="entry name" value="DUF1761"/>
    <property type="match status" value="1"/>
</dbReference>
<evidence type="ECO:0000256" key="1">
    <source>
        <dbReference type="SAM" id="Phobius"/>
    </source>
</evidence>
<reference evidence="2 3" key="2">
    <citation type="submission" date="2019-01" db="EMBL/GenBank/DDBJ databases">
        <title>Motilimonas pumilus sp. nov., isolated from the gut of sea cucumber (Apostichopus japonicus).</title>
        <authorList>
            <person name="Wang F.-Q."/>
            <person name="Ren L.-H."/>
            <person name="Lin Y.-W."/>
            <person name="Sun G.-H."/>
            <person name="Du Z.-J."/>
            <person name="Zhao J.-X."/>
            <person name="Liu X.-J."/>
            <person name="Liu L.-J."/>
        </authorList>
    </citation>
    <scope>NUCLEOTIDE SEQUENCE [LARGE SCALE GENOMIC DNA]</scope>
    <source>
        <strain evidence="2 3">PLHSC7-2</strain>
    </source>
</reference>
<feature type="transmembrane region" description="Helical" evidence="1">
    <location>
        <begin position="56"/>
        <end position="80"/>
    </location>
</feature>
<feature type="transmembrane region" description="Helical" evidence="1">
    <location>
        <begin position="86"/>
        <end position="108"/>
    </location>
</feature>
<dbReference type="OrthoDB" id="3692045at2"/>
<keyword evidence="1" id="KW-1133">Transmembrane helix</keyword>
<keyword evidence="1" id="KW-0812">Transmembrane</keyword>
<dbReference type="InterPro" id="IPR013879">
    <property type="entry name" value="DUF1761"/>
</dbReference>
<protein>
    <submittedName>
        <fullName evidence="2">DUF1761 domain-containing protein</fullName>
    </submittedName>
</protein>
<organism evidence="2 3">
    <name type="scientific">Motilimonas pumila</name>
    <dbReference type="NCBI Taxonomy" id="2303987"/>
    <lineage>
        <taxon>Bacteria</taxon>
        <taxon>Pseudomonadati</taxon>
        <taxon>Pseudomonadota</taxon>
        <taxon>Gammaproteobacteria</taxon>
        <taxon>Alteromonadales</taxon>
        <taxon>Alteromonadales genera incertae sedis</taxon>
        <taxon>Motilimonas</taxon>
    </lineage>
</organism>
<gene>
    <name evidence="2" type="ORF">D1Z90_17765</name>
</gene>
<feature type="transmembrane region" description="Helical" evidence="1">
    <location>
        <begin position="12"/>
        <end position="35"/>
    </location>
</feature>
<dbReference type="EMBL" id="QZCH01000032">
    <property type="protein sequence ID" value="RJG39982.1"/>
    <property type="molecule type" value="Genomic_DNA"/>
</dbReference>
<proteinExistence type="predicted"/>
<keyword evidence="3" id="KW-1185">Reference proteome</keyword>
<evidence type="ECO:0000313" key="2">
    <source>
        <dbReference type="EMBL" id="RJG39982.1"/>
    </source>
</evidence>
<dbReference type="Proteomes" id="UP000283255">
    <property type="component" value="Unassembled WGS sequence"/>
</dbReference>
<sequence length="141" mass="15007">MNVLQELQALNYLAVLVATLASYLLGFFWYHWGVFGRCWANSLSLTKEEADNTQGLGWAFFISLTSGAVKALWVAFLLSLAGISGVLSGALFAATLAVAFTATSIGYYNGFARLPSRFTCINGAHSVAELALIGAVIGLFS</sequence>
<evidence type="ECO:0000313" key="3">
    <source>
        <dbReference type="Proteomes" id="UP000283255"/>
    </source>
</evidence>
<keyword evidence="1" id="KW-0472">Membrane</keyword>
<dbReference type="RefSeq" id="WP_119912142.1">
    <property type="nucleotide sequence ID" value="NZ_QZCH01000032.1"/>
</dbReference>